<dbReference type="EMBL" id="CAXAMN010026990">
    <property type="protein sequence ID" value="CAK9107449.1"/>
    <property type="molecule type" value="Genomic_DNA"/>
</dbReference>
<evidence type="ECO:0000313" key="4">
    <source>
        <dbReference type="Proteomes" id="UP001642484"/>
    </source>
</evidence>
<protein>
    <submittedName>
        <fullName evidence="3">Uncharacterized protein</fullName>
    </submittedName>
</protein>
<organism evidence="3 4">
    <name type="scientific">Durusdinium trenchii</name>
    <dbReference type="NCBI Taxonomy" id="1381693"/>
    <lineage>
        <taxon>Eukaryota</taxon>
        <taxon>Sar</taxon>
        <taxon>Alveolata</taxon>
        <taxon>Dinophyceae</taxon>
        <taxon>Suessiales</taxon>
        <taxon>Symbiodiniaceae</taxon>
        <taxon>Durusdinium</taxon>
    </lineage>
</organism>
<dbReference type="SUPFAM" id="SSF57414">
    <property type="entry name" value="Hairpin loop containing domain-like"/>
    <property type="match status" value="1"/>
</dbReference>
<name>A0ABP0S530_9DINO</name>
<proteinExistence type="predicted"/>
<feature type="compositionally biased region" description="Low complexity" evidence="1">
    <location>
        <begin position="169"/>
        <end position="180"/>
    </location>
</feature>
<feature type="compositionally biased region" description="Basic and acidic residues" evidence="1">
    <location>
        <begin position="288"/>
        <end position="308"/>
    </location>
</feature>
<feature type="region of interest" description="Disordered" evidence="1">
    <location>
        <begin position="74"/>
        <end position="245"/>
    </location>
</feature>
<evidence type="ECO:0000256" key="1">
    <source>
        <dbReference type="SAM" id="MobiDB-lite"/>
    </source>
</evidence>
<feature type="compositionally biased region" description="Basic and acidic residues" evidence="1">
    <location>
        <begin position="187"/>
        <end position="204"/>
    </location>
</feature>
<feature type="signal peptide" evidence="2">
    <location>
        <begin position="1"/>
        <end position="16"/>
    </location>
</feature>
<feature type="compositionally biased region" description="Acidic residues" evidence="1">
    <location>
        <begin position="277"/>
        <end position="287"/>
    </location>
</feature>
<feature type="region of interest" description="Disordered" evidence="1">
    <location>
        <begin position="262"/>
        <end position="308"/>
    </location>
</feature>
<sequence length="399" mass="44648">MAIAALLLSLWAGAAAICEEPNVRYQGVQLSTERGLEDVSACRASCVNTLGCQHFSFTEKKVISMEELMRRKAEAERKAEEEREKEEEKRREEEARRKAEEQAEKEKEMAKEAKEAAAEQAAKEKKMAEEAKEAAAELQAKQEAKKEELEEQAKEKAEQEAQEKELAEATEVTQEQQIEQEATEEEILAKAKEKAREDDLKRTAEANSEDLEVESPEESTEELTEEPDALEAEQPETENIQAKVAAQQEKLKAQLLKMLGTPTEDRQLDLKGTAEASGEDLEVESPEESTKELTQEPETREAKKEKIQAKVAAQQEKLKAQLLKMLGTPTEERRLDGNPIRKLQDQTIAPSVCVLFDSTSQKEPADSEKRITSGGALRTERSDATFGAPGLTTRSNVRY</sequence>
<reference evidence="3 4" key="1">
    <citation type="submission" date="2024-02" db="EMBL/GenBank/DDBJ databases">
        <authorList>
            <person name="Chen Y."/>
            <person name="Shah S."/>
            <person name="Dougan E. K."/>
            <person name="Thang M."/>
            <person name="Chan C."/>
        </authorList>
    </citation>
    <scope>NUCLEOTIDE SEQUENCE [LARGE SCALE GENOMIC DNA]</scope>
</reference>
<feature type="chain" id="PRO_5047239423" evidence="2">
    <location>
        <begin position="17"/>
        <end position="399"/>
    </location>
</feature>
<gene>
    <name evidence="3" type="ORF">CCMP2556_LOCUS50137</name>
</gene>
<evidence type="ECO:0000313" key="3">
    <source>
        <dbReference type="EMBL" id="CAK9107449.1"/>
    </source>
</evidence>
<comment type="caution">
    <text evidence="3">The sequence shown here is derived from an EMBL/GenBank/DDBJ whole genome shotgun (WGS) entry which is preliminary data.</text>
</comment>
<evidence type="ECO:0000256" key="2">
    <source>
        <dbReference type="SAM" id="SignalP"/>
    </source>
</evidence>
<accession>A0ABP0S530</accession>
<keyword evidence="4" id="KW-1185">Reference proteome</keyword>
<feature type="region of interest" description="Disordered" evidence="1">
    <location>
        <begin position="359"/>
        <end position="399"/>
    </location>
</feature>
<dbReference type="Proteomes" id="UP001642484">
    <property type="component" value="Unassembled WGS sequence"/>
</dbReference>
<dbReference type="Gene3D" id="3.50.4.10">
    <property type="entry name" value="Hepatocyte Growth Factor"/>
    <property type="match status" value="1"/>
</dbReference>
<feature type="compositionally biased region" description="Acidic residues" evidence="1">
    <location>
        <begin position="207"/>
        <end position="236"/>
    </location>
</feature>
<feature type="compositionally biased region" description="Basic and acidic residues" evidence="1">
    <location>
        <begin position="74"/>
        <end position="167"/>
    </location>
</feature>
<keyword evidence="2" id="KW-0732">Signal</keyword>